<comment type="similarity">
    <text evidence="2">Belongs to the cytochrome P450 family.</text>
</comment>
<keyword evidence="5 6" id="KW-0408">Iron</keyword>
<dbReference type="InterPro" id="IPR050529">
    <property type="entry name" value="CYP450_sterol_14alpha_dmase"/>
</dbReference>
<keyword evidence="4 6" id="KW-0479">Metal-binding</keyword>
<sequence>MLYRFSAARLVSCLGVQNSWIELRVRYAGYLAPVRISLPVDEIYMISGPTTLAALWRQKWLSSPIFAYTVGLKYIFGMREESIRTYKADNSGVYQKPHPDSNVEPRNRLDYLTHNGLLKGLAKEGLGPLLQRFEHNFRSRLSSLGVTEEWVEMPDLLEFFEQNVGNSILEALFGPTLLTRKNFLRDLWDFDRGIRFLGKRFPWFLAPKAHRARDRMLAHLQAWYIEARKGFTEASILPDGDGDPFWGSELVRSRQRYLLAADEQDDAAVSSVDLGLLWTSVTNIVPNALLTILHVFEDQELQSKLRQSLANLTKRSDGVSFNVEDLLQDPLMNSVYAETLRLHVHVFTTRCSPHQDFTDGRWFVPRNKVFMVNSYPAHMDNSYWNTKDGKHPLNTFWAERFILDPSDPLSGPRKDGLSHDDLGDKGIEKAGEKLFTLKGLDGAWIPYGGGYGACPGRHLARRQLLLIMATMLSMFDVEFLTPNITMDTSGFGIATEKPKQKVKFRMRKRVV</sequence>
<dbReference type="GO" id="GO:0005506">
    <property type="term" value="F:iron ion binding"/>
    <property type="evidence" value="ECO:0007669"/>
    <property type="project" value="InterPro"/>
</dbReference>
<dbReference type="PANTHER" id="PTHR24304">
    <property type="entry name" value="CYTOCHROME P450 FAMILY 7"/>
    <property type="match status" value="1"/>
</dbReference>
<evidence type="ECO:0000256" key="5">
    <source>
        <dbReference type="ARBA" id="ARBA00023004"/>
    </source>
</evidence>
<keyword evidence="3 6" id="KW-0349">Heme</keyword>
<dbReference type="RefSeq" id="XP_033598688.1">
    <property type="nucleotide sequence ID" value="XM_033750085.1"/>
</dbReference>
<evidence type="ECO:0000313" key="7">
    <source>
        <dbReference type="EMBL" id="KAF2756237.1"/>
    </source>
</evidence>
<comment type="cofactor">
    <cofactor evidence="1 6">
        <name>heme</name>
        <dbReference type="ChEBI" id="CHEBI:30413"/>
    </cofactor>
</comment>
<feature type="binding site" description="axial binding residue" evidence="6">
    <location>
        <position position="454"/>
    </location>
    <ligand>
        <name>heme</name>
        <dbReference type="ChEBI" id="CHEBI:30413"/>
    </ligand>
    <ligandPart>
        <name>Fe</name>
        <dbReference type="ChEBI" id="CHEBI:18248"/>
    </ligandPart>
</feature>
<dbReference type="SUPFAM" id="SSF48264">
    <property type="entry name" value="Cytochrome P450"/>
    <property type="match status" value="1"/>
</dbReference>
<evidence type="ECO:0000256" key="3">
    <source>
        <dbReference type="ARBA" id="ARBA00022617"/>
    </source>
</evidence>
<evidence type="ECO:0000256" key="6">
    <source>
        <dbReference type="PIRSR" id="PIRSR602403-1"/>
    </source>
</evidence>
<gene>
    <name evidence="7" type="ORF">EJ05DRAFT_94530</name>
</gene>
<name>A0A6A6W3V2_9PEZI</name>
<proteinExistence type="inferred from homology"/>
<dbReference type="InterPro" id="IPR001128">
    <property type="entry name" value="Cyt_P450"/>
</dbReference>
<dbReference type="AlphaFoldDB" id="A0A6A6W3V2"/>
<evidence type="ECO:0000256" key="4">
    <source>
        <dbReference type="ARBA" id="ARBA00022723"/>
    </source>
</evidence>
<organism evidence="7 8">
    <name type="scientific">Pseudovirgaria hyperparasitica</name>
    <dbReference type="NCBI Taxonomy" id="470096"/>
    <lineage>
        <taxon>Eukaryota</taxon>
        <taxon>Fungi</taxon>
        <taxon>Dikarya</taxon>
        <taxon>Ascomycota</taxon>
        <taxon>Pezizomycotina</taxon>
        <taxon>Dothideomycetes</taxon>
        <taxon>Dothideomycetes incertae sedis</taxon>
        <taxon>Acrospermales</taxon>
        <taxon>Acrospermaceae</taxon>
        <taxon>Pseudovirgaria</taxon>
    </lineage>
</organism>
<dbReference type="PRINTS" id="PR00465">
    <property type="entry name" value="EP450IV"/>
</dbReference>
<accession>A0A6A6W3V2</accession>
<dbReference type="InterPro" id="IPR002403">
    <property type="entry name" value="Cyt_P450_E_grp-IV"/>
</dbReference>
<dbReference type="GeneID" id="54491139"/>
<dbReference type="GO" id="GO:0008395">
    <property type="term" value="F:steroid hydroxylase activity"/>
    <property type="evidence" value="ECO:0007669"/>
    <property type="project" value="TreeGrafter"/>
</dbReference>
<dbReference type="GO" id="GO:0016705">
    <property type="term" value="F:oxidoreductase activity, acting on paired donors, with incorporation or reduction of molecular oxygen"/>
    <property type="evidence" value="ECO:0007669"/>
    <property type="project" value="InterPro"/>
</dbReference>
<dbReference type="PANTHER" id="PTHR24304:SF2">
    <property type="entry name" value="24-HYDROXYCHOLESTEROL 7-ALPHA-HYDROXYLASE"/>
    <property type="match status" value="1"/>
</dbReference>
<dbReference type="OrthoDB" id="1470350at2759"/>
<evidence type="ECO:0000256" key="1">
    <source>
        <dbReference type="ARBA" id="ARBA00001971"/>
    </source>
</evidence>
<dbReference type="CDD" id="cd11040">
    <property type="entry name" value="CYP7_CYP8-like"/>
    <property type="match status" value="1"/>
</dbReference>
<keyword evidence="8" id="KW-1185">Reference proteome</keyword>
<dbReference type="Proteomes" id="UP000799437">
    <property type="component" value="Unassembled WGS sequence"/>
</dbReference>
<dbReference type="InterPro" id="IPR036396">
    <property type="entry name" value="Cyt_P450_sf"/>
</dbReference>
<reference evidence="7" key="1">
    <citation type="journal article" date="2020" name="Stud. Mycol.">
        <title>101 Dothideomycetes genomes: a test case for predicting lifestyles and emergence of pathogens.</title>
        <authorList>
            <person name="Haridas S."/>
            <person name="Albert R."/>
            <person name="Binder M."/>
            <person name="Bloem J."/>
            <person name="Labutti K."/>
            <person name="Salamov A."/>
            <person name="Andreopoulos B."/>
            <person name="Baker S."/>
            <person name="Barry K."/>
            <person name="Bills G."/>
            <person name="Bluhm B."/>
            <person name="Cannon C."/>
            <person name="Castanera R."/>
            <person name="Culley D."/>
            <person name="Daum C."/>
            <person name="Ezra D."/>
            <person name="Gonzalez J."/>
            <person name="Henrissat B."/>
            <person name="Kuo A."/>
            <person name="Liang C."/>
            <person name="Lipzen A."/>
            <person name="Lutzoni F."/>
            <person name="Magnuson J."/>
            <person name="Mondo S."/>
            <person name="Nolan M."/>
            <person name="Ohm R."/>
            <person name="Pangilinan J."/>
            <person name="Park H.-J."/>
            <person name="Ramirez L."/>
            <person name="Alfaro M."/>
            <person name="Sun H."/>
            <person name="Tritt A."/>
            <person name="Yoshinaga Y."/>
            <person name="Zwiers L.-H."/>
            <person name="Turgeon B."/>
            <person name="Goodwin S."/>
            <person name="Spatafora J."/>
            <person name="Crous P."/>
            <person name="Grigoriev I."/>
        </authorList>
    </citation>
    <scope>NUCLEOTIDE SEQUENCE</scope>
    <source>
        <strain evidence="7">CBS 121739</strain>
    </source>
</reference>
<dbReference type="Pfam" id="PF00067">
    <property type="entry name" value="p450"/>
    <property type="match status" value="1"/>
</dbReference>
<evidence type="ECO:0000256" key="2">
    <source>
        <dbReference type="ARBA" id="ARBA00010617"/>
    </source>
</evidence>
<dbReference type="EMBL" id="ML996576">
    <property type="protein sequence ID" value="KAF2756237.1"/>
    <property type="molecule type" value="Genomic_DNA"/>
</dbReference>
<evidence type="ECO:0000313" key="8">
    <source>
        <dbReference type="Proteomes" id="UP000799437"/>
    </source>
</evidence>
<dbReference type="GO" id="GO:0020037">
    <property type="term" value="F:heme binding"/>
    <property type="evidence" value="ECO:0007669"/>
    <property type="project" value="InterPro"/>
</dbReference>
<dbReference type="Gene3D" id="1.10.630.10">
    <property type="entry name" value="Cytochrome P450"/>
    <property type="match status" value="1"/>
</dbReference>
<protein>
    <submittedName>
        <fullName evidence="7">Cytochrome P450</fullName>
    </submittedName>
</protein>